<feature type="binding site" evidence="5">
    <location>
        <position position="68"/>
    </location>
    <ligand>
        <name>ATP</name>
        <dbReference type="ChEBI" id="CHEBI:30616"/>
    </ligand>
</feature>
<dbReference type="CDD" id="cd00038">
    <property type="entry name" value="CAP_ED"/>
    <property type="match status" value="1"/>
</dbReference>
<evidence type="ECO:0000256" key="3">
    <source>
        <dbReference type="ARBA" id="ARBA00022777"/>
    </source>
</evidence>
<dbReference type="Proteomes" id="UP000613266">
    <property type="component" value="Unassembled WGS sequence"/>
</dbReference>
<evidence type="ECO:0000256" key="1">
    <source>
        <dbReference type="ARBA" id="ARBA00022679"/>
    </source>
</evidence>
<feature type="compositionally biased region" description="Polar residues" evidence="6">
    <location>
        <begin position="1"/>
        <end position="21"/>
    </location>
</feature>
<dbReference type="InterPro" id="IPR000595">
    <property type="entry name" value="cNMP-bd_dom"/>
</dbReference>
<feature type="domain" description="Protein kinase" evidence="7">
    <location>
        <begin position="38"/>
        <end position="308"/>
    </location>
</feature>
<dbReference type="CDD" id="cd14014">
    <property type="entry name" value="STKc_PknB_like"/>
    <property type="match status" value="1"/>
</dbReference>
<evidence type="ECO:0000256" key="6">
    <source>
        <dbReference type="SAM" id="MobiDB-lite"/>
    </source>
</evidence>
<keyword evidence="2 5" id="KW-0547">Nucleotide-binding</keyword>
<comment type="caution">
    <text evidence="9">The sequence shown here is derived from an EMBL/GenBank/DDBJ whole genome shotgun (WGS) entry which is preliminary data.</text>
</comment>
<dbReference type="Pfam" id="PF00069">
    <property type="entry name" value="Pkinase"/>
    <property type="match status" value="1"/>
</dbReference>
<reference evidence="9" key="1">
    <citation type="submission" date="2020-12" db="EMBL/GenBank/DDBJ databases">
        <title>The genome sequence of Inhella sp. 1Y17.</title>
        <authorList>
            <person name="Liu Y."/>
        </authorList>
    </citation>
    <scope>NUCLEOTIDE SEQUENCE</scope>
    <source>
        <strain evidence="9">1Y17</strain>
    </source>
</reference>
<dbReference type="SUPFAM" id="SSF51206">
    <property type="entry name" value="cAMP-binding domain-like"/>
    <property type="match status" value="1"/>
</dbReference>
<keyword evidence="4 5" id="KW-0067">ATP-binding</keyword>
<dbReference type="InterPro" id="IPR017441">
    <property type="entry name" value="Protein_kinase_ATP_BS"/>
</dbReference>
<sequence length="470" mass="52275">MSTPPASSATGESLPPSSTFPASEPPSQAELPSHIGKYKVIRRLGEGATADVFLCHDAFQDRHVAIKKVRAWKEASRSGEAALNMRDHFFAAEASLAGRLTHPNVVQILDAVTDAPEPYLVMEFVPGVTLKHFCRADRLLPLDQIVELGFKCAMALGYCFRQGLIHRDVKPANLLAVIDEQGQAVDVKVSDFGSALHLESDQTQVHRVGSLAYMAPEQLEGGDLDARADMYALGAVLYHLIAGKPPFEAPAQMALMHQIYHQPPKSLQELRDGVGPEMDAVVLRALAKRPEDRYRDWDEFARALSDLVAKQLIPLARFTEVKDSERFNLLRELEFFAEFGDVELWEVVRRARWRRYPVGHHLFKRGQEGNSVHIIALGAVEVVREGRVAAQLGVGTSVGEMAYLAPNPEMRTHSTDVRVTQVCTTVSFTPQLIGSLSGECQHRFDRAFIKVLVRRLHAAHEQLAHPRRIL</sequence>
<dbReference type="SMART" id="SM00100">
    <property type="entry name" value="cNMP"/>
    <property type="match status" value="1"/>
</dbReference>
<dbReference type="PANTHER" id="PTHR43289:SF34">
    <property type="entry name" value="SERINE_THREONINE-PROTEIN KINASE YBDM-RELATED"/>
    <property type="match status" value="1"/>
</dbReference>
<dbReference type="Pfam" id="PF00027">
    <property type="entry name" value="cNMP_binding"/>
    <property type="match status" value="1"/>
</dbReference>
<proteinExistence type="predicted"/>
<dbReference type="PROSITE" id="PS00107">
    <property type="entry name" value="PROTEIN_KINASE_ATP"/>
    <property type="match status" value="1"/>
</dbReference>
<evidence type="ECO:0000259" key="7">
    <source>
        <dbReference type="PROSITE" id="PS50011"/>
    </source>
</evidence>
<dbReference type="EMBL" id="JAEDAK010000006">
    <property type="protein sequence ID" value="MBH9577458.1"/>
    <property type="molecule type" value="Genomic_DNA"/>
</dbReference>
<name>A0A931NH78_9BURK</name>
<dbReference type="PROSITE" id="PS50011">
    <property type="entry name" value="PROTEIN_KINASE_DOM"/>
    <property type="match status" value="1"/>
</dbReference>
<keyword evidence="1" id="KW-0808">Transferase</keyword>
<dbReference type="PROSITE" id="PS50042">
    <property type="entry name" value="CNMP_BINDING_3"/>
    <property type="match status" value="1"/>
</dbReference>
<dbReference type="AlphaFoldDB" id="A0A931NH78"/>
<accession>A0A931NH78</accession>
<evidence type="ECO:0000313" key="10">
    <source>
        <dbReference type="Proteomes" id="UP000613266"/>
    </source>
</evidence>
<dbReference type="InterPro" id="IPR018490">
    <property type="entry name" value="cNMP-bd_dom_sf"/>
</dbReference>
<dbReference type="InterPro" id="IPR000719">
    <property type="entry name" value="Prot_kinase_dom"/>
</dbReference>
<dbReference type="Gene3D" id="2.60.120.10">
    <property type="entry name" value="Jelly Rolls"/>
    <property type="match status" value="1"/>
</dbReference>
<gene>
    <name evidence="9" type="ORF">I7X39_11150</name>
</gene>
<dbReference type="InterPro" id="IPR011009">
    <property type="entry name" value="Kinase-like_dom_sf"/>
</dbReference>
<evidence type="ECO:0000256" key="2">
    <source>
        <dbReference type="ARBA" id="ARBA00022741"/>
    </source>
</evidence>
<dbReference type="Gene3D" id="1.10.510.10">
    <property type="entry name" value="Transferase(Phosphotransferase) domain 1"/>
    <property type="match status" value="1"/>
</dbReference>
<dbReference type="GO" id="GO:0005524">
    <property type="term" value="F:ATP binding"/>
    <property type="evidence" value="ECO:0007669"/>
    <property type="project" value="UniProtKB-UniRule"/>
</dbReference>
<organism evidence="9 10">
    <name type="scientific">Inhella proteolytica</name>
    <dbReference type="NCBI Taxonomy" id="2795029"/>
    <lineage>
        <taxon>Bacteria</taxon>
        <taxon>Pseudomonadati</taxon>
        <taxon>Pseudomonadota</taxon>
        <taxon>Betaproteobacteria</taxon>
        <taxon>Burkholderiales</taxon>
        <taxon>Sphaerotilaceae</taxon>
        <taxon>Inhella</taxon>
    </lineage>
</organism>
<dbReference type="SMART" id="SM00220">
    <property type="entry name" value="S_TKc"/>
    <property type="match status" value="1"/>
</dbReference>
<dbReference type="GO" id="GO:0004674">
    <property type="term" value="F:protein serine/threonine kinase activity"/>
    <property type="evidence" value="ECO:0007669"/>
    <property type="project" value="TreeGrafter"/>
</dbReference>
<evidence type="ECO:0000256" key="5">
    <source>
        <dbReference type="PROSITE-ProRule" id="PRU10141"/>
    </source>
</evidence>
<feature type="domain" description="Cyclic nucleotide-binding" evidence="8">
    <location>
        <begin position="335"/>
        <end position="408"/>
    </location>
</feature>
<dbReference type="PANTHER" id="PTHR43289">
    <property type="entry name" value="MITOGEN-ACTIVATED PROTEIN KINASE KINASE KINASE 20-RELATED"/>
    <property type="match status" value="1"/>
</dbReference>
<dbReference type="Gene3D" id="3.30.200.20">
    <property type="entry name" value="Phosphorylase Kinase, domain 1"/>
    <property type="match status" value="1"/>
</dbReference>
<feature type="region of interest" description="Disordered" evidence="6">
    <location>
        <begin position="1"/>
        <end position="31"/>
    </location>
</feature>
<protein>
    <submittedName>
        <fullName evidence="9">Protein kinase</fullName>
    </submittedName>
</protein>
<evidence type="ECO:0000259" key="8">
    <source>
        <dbReference type="PROSITE" id="PS50042"/>
    </source>
</evidence>
<dbReference type="InterPro" id="IPR014710">
    <property type="entry name" value="RmlC-like_jellyroll"/>
</dbReference>
<evidence type="ECO:0000256" key="4">
    <source>
        <dbReference type="ARBA" id="ARBA00022840"/>
    </source>
</evidence>
<evidence type="ECO:0000313" key="9">
    <source>
        <dbReference type="EMBL" id="MBH9577458.1"/>
    </source>
</evidence>
<dbReference type="SUPFAM" id="SSF56112">
    <property type="entry name" value="Protein kinase-like (PK-like)"/>
    <property type="match status" value="1"/>
</dbReference>
<dbReference type="RefSeq" id="WP_198111224.1">
    <property type="nucleotide sequence ID" value="NZ_JAEDAK010000006.1"/>
</dbReference>
<keyword evidence="3 9" id="KW-0418">Kinase</keyword>
<keyword evidence="10" id="KW-1185">Reference proteome</keyword>